<dbReference type="EMBL" id="UINC01101422">
    <property type="protein sequence ID" value="SVC62216.1"/>
    <property type="molecule type" value="Genomic_DNA"/>
</dbReference>
<dbReference type="GO" id="GO:0042586">
    <property type="term" value="F:peptide deformylase activity"/>
    <property type="evidence" value="ECO:0007669"/>
    <property type="project" value="InterPro"/>
</dbReference>
<dbReference type="InterPro" id="IPR023635">
    <property type="entry name" value="Peptide_deformylase"/>
</dbReference>
<feature type="non-terminal residue" evidence="2">
    <location>
        <position position="128"/>
    </location>
</feature>
<dbReference type="AlphaFoldDB" id="A0A382NMA4"/>
<gene>
    <name evidence="2" type="ORF">METZ01_LOCUS315070</name>
</gene>
<dbReference type="PANTHER" id="PTHR10458">
    <property type="entry name" value="PEPTIDE DEFORMYLASE"/>
    <property type="match status" value="1"/>
</dbReference>
<evidence type="ECO:0000256" key="1">
    <source>
        <dbReference type="ARBA" id="ARBA00010759"/>
    </source>
</evidence>
<evidence type="ECO:0000313" key="2">
    <source>
        <dbReference type="EMBL" id="SVC62216.1"/>
    </source>
</evidence>
<accession>A0A382NMA4</accession>
<feature type="non-terminal residue" evidence="2">
    <location>
        <position position="1"/>
    </location>
</feature>
<reference evidence="2" key="1">
    <citation type="submission" date="2018-05" db="EMBL/GenBank/DDBJ databases">
        <authorList>
            <person name="Lanie J.A."/>
            <person name="Ng W.-L."/>
            <person name="Kazmierczak K.M."/>
            <person name="Andrzejewski T.M."/>
            <person name="Davidsen T.M."/>
            <person name="Wayne K.J."/>
            <person name="Tettelin H."/>
            <person name="Glass J.I."/>
            <person name="Rusch D."/>
            <person name="Podicherti R."/>
            <person name="Tsui H.-C.T."/>
            <person name="Winkler M.E."/>
        </authorList>
    </citation>
    <scope>NUCLEOTIDE SEQUENCE</scope>
</reference>
<dbReference type="PRINTS" id="PR01576">
    <property type="entry name" value="PDEFORMYLASE"/>
</dbReference>
<name>A0A382NMA4_9ZZZZ</name>
<evidence type="ECO:0008006" key="3">
    <source>
        <dbReference type="Google" id="ProtNLM"/>
    </source>
</evidence>
<organism evidence="2">
    <name type="scientific">marine metagenome</name>
    <dbReference type="NCBI Taxonomy" id="408172"/>
    <lineage>
        <taxon>unclassified sequences</taxon>
        <taxon>metagenomes</taxon>
        <taxon>ecological metagenomes</taxon>
    </lineage>
</organism>
<dbReference type="InterPro" id="IPR036821">
    <property type="entry name" value="Peptide_deformylase_sf"/>
</dbReference>
<dbReference type="PIRSF" id="PIRSF004749">
    <property type="entry name" value="Pep_def"/>
    <property type="match status" value="1"/>
</dbReference>
<comment type="similarity">
    <text evidence="1">Belongs to the polypeptide deformylase family.</text>
</comment>
<dbReference type="SUPFAM" id="SSF56420">
    <property type="entry name" value="Peptide deformylase"/>
    <property type="match status" value="1"/>
</dbReference>
<dbReference type="PANTHER" id="PTHR10458:SF22">
    <property type="entry name" value="PEPTIDE DEFORMYLASE"/>
    <property type="match status" value="1"/>
</dbReference>
<dbReference type="Gene3D" id="3.90.45.10">
    <property type="entry name" value="Peptide deformylase"/>
    <property type="match status" value="1"/>
</dbReference>
<dbReference type="Pfam" id="PF01327">
    <property type="entry name" value="Pep_deformylase"/>
    <property type="match status" value="1"/>
</dbReference>
<sequence length="128" mass="14446">VAPFDFDVHNAVDIEKEMSTIMLENRGIGLAANQVELDAQIFCIAPIELKGYEDDVPFAIINPKITHVTETMIIGEEGCLSFPYLYIKVKRPTGLIIECLDINQKECTIELTGWNARVFGHEYDHLYG</sequence>
<proteinExistence type="inferred from homology"/>
<protein>
    <recommendedName>
        <fullName evidence="3">Peptide deformylase</fullName>
    </recommendedName>
</protein>